<dbReference type="InterPro" id="IPR008930">
    <property type="entry name" value="Terpenoid_cyclase/PrenylTrfase"/>
</dbReference>
<keyword evidence="3" id="KW-1185">Reference proteome</keyword>
<proteinExistence type="predicted"/>
<reference evidence="2 3" key="1">
    <citation type="submission" date="2019-02" db="EMBL/GenBank/DDBJ databases">
        <title>Deep-cultivation of Planctomycetes and their phenomic and genomic characterization uncovers novel biology.</title>
        <authorList>
            <person name="Wiegand S."/>
            <person name="Jogler M."/>
            <person name="Boedeker C."/>
            <person name="Pinto D."/>
            <person name="Vollmers J."/>
            <person name="Rivas-Marin E."/>
            <person name="Kohn T."/>
            <person name="Peeters S.H."/>
            <person name="Heuer A."/>
            <person name="Rast P."/>
            <person name="Oberbeckmann S."/>
            <person name="Bunk B."/>
            <person name="Jeske O."/>
            <person name="Meyerdierks A."/>
            <person name="Storesund J.E."/>
            <person name="Kallscheuer N."/>
            <person name="Luecker S."/>
            <person name="Lage O.M."/>
            <person name="Pohl T."/>
            <person name="Merkel B.J."/>
            <person name="Hornburger P."/>
            <person name="Mueller R.-W."/>
            <person name="Bruemmer F."/>
            <person name="Labrenz M."/>
            <person name="Spormann A.M."/>
            <person name="Op Den Camp H."/>
            <person name="Overmann J."/>
            <person name="Amann R."/>
            <person name="Jetten M.S.M."/>
            <person name="Mascher T."/>
            <person name="Medema M.H."/>
            <person name="Devos D.P."/>
            <person name="Kaster A.-K."/>
            <person name="Ovreas L."/>
            <person name="Rohde M."/>
            <person name="Galperin M.Y."/>
            <person name="Jogler C."/>
        </authorList>
    </citation>
    <scope>NUCLEOTIDE SEQUENCE [LARGE SCALE GENOMIC DNA]</scope>
    <source>
        <strain evidence="2 3">KOR34</strain>
    </source>
</reference>
<dbReference type="Proteomes" id="UP000316714">
    <property type="component" value="Unassembled WGS sequence"/>
</dbReference>
<sequence>MPTAVDSLKLMPTPAGPIAVPTLSQTSVRSTAAAVSALVMAEQYGDSSLAAAQAEMLDVAYRGDLSELMLAGMRGLADCQNADGGWGQSPGMPSDLTSSLLALSAFRLTCVPARCADLEPRLEHYVRSQGGAAALKRTVADRSLLLGVLTNAAAAGVVGWRQTPVVRFERAAAPTWARSMLSSPQFDSTNPVMLAGGLARFRQWRPKNPVLRWLRGASVDSCLQLVAAQQSDNGCFRANVLSTSFVVIALASAGKASHSIVRRAVACLLTNVSADADWRCDCLQE</sequence>
<evidence type="ECO:0000313" key="2">
    <source>
        <dbReference type="EMBL" id="TWT30488.1"/>
    </source>
</evidence>
<dbReference type="Pfam" id="PF13249">
    <property type="entry name" value="SQHop_cyclase_N"/>
    <property type="match status" value="1"/>
</dbReference>
<evidence type="ECO:0000259" key="1">
    <source>
        <dbReference type="Pfam" id="PF13249"/>
    </source>
</evidence>
<dbReference type="EMBL" id="SIHJ01000005">
    <property type="protein sequence ID" value="TWT30488.1"/>
    <property type="molecule type" value="Genomic_DNA"/>
</dbReference>
<accession>A0A5C5UWD8</accession>
<comment type="caution">
    <text evidence="2">The sequence shown here is derived from an EMBL/GenBank/DDBJ whole genome shotgun (WGS) entry which is preliminary data.</text>
</comment>
<dbReference type="RefSeq" id="WP_197531723.1">
    <property type="nucleotide sequence ID" value="NZ_SIHJ01000005.1"/>
</dbReference>
<evidence type="ECO:0000313" key="3">
    <source>
        <dbReference type="Proteomes" id="UP000316714"/>
    </source>
</evidence>
<dbReference type="SUPFAM" id="SSF48239">
    <property type="entry name" value="Terpenoid cyclases/Protein prenyltransferases"/>
    <property type="match status" value="1"/>
</dbReference>
<keyword evidence="2" id="KW-0808">Transferase</keyword>
<dbReference type="Gene3D" id="1.50.10.20">
    <property type="match status" value="2"/>
</dbReference>
<dbReference type="GO" id="GO:0016740">
    <property type="term" value="F:transferase activity"/>
    <property type="evidence" value="ECO:0007669"/>
    <property type="project" value="UniProtKB-KW"/>
</dbReference>
<dbReference type="InterPro" id="IPR032697">
    <property type="entry name" value="SQ_cyclase_N"/>
</dbReference>
<organism evidence="2 3">
    <name type="scientific">Posidoniimonas corsicana</name>
    <dbReference type="NCBI Taxonomy" id="1938618"/>
    <lineage>
        <taxon>Bacteria</taxon>
        <taxon>Pseudomonadati</taxon>
        <taxon>Planctomycetota</taxon>
        <taxon>Planctomycetia</taxon>
        <taxon>Pirellulales</taxon>
        <taxon>Lacipirellulaceae</taxon>
        <taxon>Posidoniimonas</taxon>
    </lineage>
</organism>
<feature type="domain" description="Squalene cyclase N-terminal" evidence="1">
    <location>
        <begin position="66"/>
        <end position="177"/>
    </location>
</feature>
<protein>
    <submittedName>
        <fullName evidence="2">Prenyltransferase and squalene oxidase repeat protein</fullName>
    </submittedName>
</protein>
<name>A0A5C5UWD8_9BACT</name>
<dbReference type="AlphaFoldDB" id="A0A5C5UWD8"/>
<gene>
    <name evidence="2" type="ORF">KOR34_50470</name>
</gene>